<comment type="caution">
    <text evidence="1">The sequence shown here is derived from an EMBL/GenBank/DDBJ whole genome shotgun (WGS) entry which is preliminary data.</text>
</comment>
<gene>
    <name evidence="1" type="ORF">N0V93_008897</name>
</gene>
<dbReference type="AlphaFoldDB" id="A0A9W9CSA7"/>
<keyword evidence="2" id="KW-1185">Reference proteome</keyword>
<protein>
    <submittedName>
        <fullName evidence="1">Uncharacterized protein</fullName>
    </submittedName>
</protein>
<dbReference type="Proteomes" id="UP001140453">
    <property type="component" value="Unassembled WGS sequence"/>
</dbReference>
<name>A0A9W9CSA7_9PEZI</name>
<dbReference type="OrthoDB" id="10576006at2759"/>
<evidence type="ECO:0000313" key="1">
    <source>
        <dbReference type="EMBL" id="KAJ4386006.1"/>
    </source>
</evidence>
<proteinExistence type="predicted"/>
<reference evidence="1" key="1">
    <citation type="submission" date="2022-10" db="EMBL/GenBank/DDBJ databases">
        <title>Tapping the CABI collections for fungal endophytes: first genome assemblies for Collariella, Neodidymelliopsis, Ascochyta clinopodiicola, Didymella pomorum, Didymosphaeria variabile, Neocosmospora piperis and Neocucurbitaria cava.</title>
        <authorList>
            <person name="Hill R."/>
        </authorList>
    </citation>
    <scope>NUCLEOTIDE SEQUENCE</scope>
    <source>
        <strain evidence="1">IMI 355082</strain>
    </source>
</reference>
<dbReference type="EMBL" id="JAPEVB010000006">
    <property type="protein sequence ID" value="KAJ4386006.1"/>
    <property type="molecule type" value="Genomic_DNA"/>
</dbReference>
<organism evidence="1 2">
    <name type="scientific">Gnomoniopsis smithogilvyi</name>
    <dbReference type="NCBI Taxonomy" id="1191159"/>
    <lineage>
        <taxon>Eukaryota</taxon>
        <taxon>Fungi</taxon>
        <taxon>Dikarya</taxon>
        <taxon>Ascomycota</taxon>
        <taxon>Pezizomycotina</taxon>
        <taxon>Sordariomycetes</taxon>
        <taxon>Sordariomycetidae</taxon>
        <taxon>Diaporthales</taxon>
        <taxon>Gnomoniaceae</taxon>
        <taxon>Gnomoniopsis</taxon>
    </lineage>
</organism>
<evidence type="ECO:0000313" key="2">
    <source>
        <dbReference type="Proteomes" id="UP001140453"/>
    </source>
</evidence>
<accession>A0A9W9CSA7</accession>
<sequence length="142" mass="16357">MGDGRQLVQQLTHSLNRWRTTKEYQEGIVRVQELRKVHFAVNGITQKEVGIPTRVGEYNPDVDTNAYLIQFRNGRPVHDMVDARCHEQFPSYRISVHDLIQGTDEESPLFAPENTVNYFHFPANNMLVSDMTNGRATEKRGN</sequence>